<sequence length="571" mass="67292">MNDGESYMLMTADEINRLSEEADCHILNRDYESLANLIERLTLQDFEFEHSFYEAHYLYTIANCYSVLYDTRRVEWFSDNLMKAIIYYRKCLHCIPKPDWLEDPVNVQSYNDLRAMVLTNLANSLSSQGRVLCCIPFYDEAISINHKIEAVSAKARNQLFLGDSLYDNGHRQYHYFVAYNLIEDAIENINKLYPEHRVDLEAGGYLFKFKEWFKKNFELSSFDYFSEKYSNAKSRKEKQYLQWCAEKRLFINDLNDVSKSEISHQDVLSLPSFVQSINSSLTMNEELVYHGNFDEIKNDYCYARYLLFSAKAIPDHVSHFFNSTYQHVDDMSHSISNLKAGHYKSAFRTLYSLFDKIAYLASRFFNLNDIKYDRDINIDNLFRDIDMKKKKRKWEPNEKLKDSDNPFIHALFYILKDIRNVNGASSVSQWIDPDAKAFSEIRNAMEHKSFKVVDDFGYELMGSHNKYHEAEVDELIKEMEEIRGQLYSLQDPREISSLRAKLSELKSKLYEKKKLSSHSLLIPMGQFESRIMTLIKLVRNSIIYLSLSIHFEEKKRPDDKIYLPVAVPLKN</sequence>
<evidence type="ECO:0000259" key="1">
    <source>
        <dbReference type="Pfam" id="PF18733"/>
    </source>
</evidence>
<dbReference type="InterPro" id="IPR011990">
    <property type="entry name" value="TPR-like_helical_dom_sf"/>
</dbReference>
<organism evidence="2 3">
    <name type="scientific">Vreelandella aquamarina</name>
    <dbReference type="NCBI Taxonomy" id="77097"/>
    <lineage>
        <taxon>Bacteria</taxon>
        <taxon>Pseudomonadati</taxon>
        <taxon>Pseudomonadota</taxon>
        <taxon>Gammaproteobacteria</taxon>
        <taxon>Oceanospirillales</taxon>
        <taxon>Halomonadaceae</taxon>
        <taxon>Vreelandella</taxon>
    </lineage>
</organism>
<dbReference type="EMBL" id="FSQX01000002">
    <property type="protein sequence ID" value="SIN88939.1"/>
    <property type="molecule type" value="Genomic_DNA"/>
</dbReference>
<name>A0A1N6K3C2_9GAMM</name>
<evidence type="ECO:0000313" key="3">
    <source>
        <dbReference type="Proteomes" id="UP000185024"/>
    </source>
</evidence>
<reference evidence="2 3" key="1">
    <citation type="submission" date="2016-11" db="EMBL/GenBank/DDBJ databases">
        <authorList>
            <person name="Jaros S."/>
            <person name="Januszkiewicz K."/>
            <person name="Wedrychowicz H."/>
        </authorList>
    </citation>
    <scope>NUCLEOTIDE SEQUENCE [LARGE SCALE GENOMIC DNA]</scope>
    <source>
        <strain evidence="2 3">ACAM 239</strain>
    </source>
</reference>
<gene>
    <name evidence="2" type="ORF">SAMN05878438_3857</name>
</gene>
<accession>A0A1N6K3C2</accession>
<dbReference type="Pfam" id="PF18733">
    <property type="entry name" value="HEPN_LA2681"/>
    <property type="match status" value="1"/>
</dbReference>
<proteinExistence type="predicted"/>
<dbReference type="InterPro" id="IPR040826">
    <property type="entry name" value="HEPN_LA2681"/>
</dbReference>
<dbReference type="SUPFAM" id="SSF48452">
    <property type="entry name" value="TPR-like"/>
    <property type="match status" value="1"/>
</dbReference>
<dbReference type="Proteomes" id="UP000185024">
    <property type="component" value="Unassembled WGS sequence"/>
</dbReference>
<feature type="domain" description="LA2681-like HEPN" evidence="1">
    <location>
        <begin position="285"/>
        <end position="460"/>
    </location>
</feature>
<dbReference type="AlphaFoldDB" id="A0A1N6K3C2"/>
<dbReference type="GeneID" id="97277405"/>
<dbReference type="RefSeq" id="WP_217693495.1">
    <property type="nucleotide sequence ID" value="NZ_BJOI01000039.1"/>
</dbReference>
<protein>
    <recommendedName>
        <fullName evidence="1">LA2681-like HEPN domain-containing protein</fullName>
    </recommendedName>
</protein>
<dbReference type="Gene3D" id="1.25.40.10">
    <property type="entry name" value="Tetratricopeptide repeat domain"/>
    <property type="match status" value="1"/>
</dbReference>
<evidence type="ECO:0000313" key="2">
    <source>
        <dbReference type="EMBL" id="SIN88939.1"/>
    </source>
</evidence>